<sequence length="97" mass="10881">MLSLSTLSICKQKKPKKINKPEPTNEFENPENEESDTYFGLNSTILFPDREKGRVNKTAVELAKSAVSEETQTAHTQTSDVRVDTADQKKKVRSIPS</sequence>
<feature type="region of interest" description="Disordered" evidence="1">
    <location>
        <begin position="65"/>
        <end position="97"/>
    </location>
</feature>
<gene>
    <name evidence="2" type="ORF">HCOI_01183400</name>
</gene>
<accession>W6NFR5</accession>
<protein>
    <submittedName>
        <fullName evidence="2">Uncharacterized protein</fullName>
    </submittedName>
</protein>
<dbReference type="EMBL" id="CAVP010058504">
    <property type="protein sequence ID" value="CDL94779.1"/>
    <property type="molecule type" value="Genomic_DNA"/>
</dbReference>
<name>W6NFR5_HAECO</name>
<reference evidence="2" key="2">
    <citation type="submission" date="2013-05" db="EMBL/GenBank/DDBJ databases">
        <title>The genome and transcriptome of Haemonchus contortus: a key model parasite for drug and vaccine discovery.</title>
        <authorList>
            <person name="Laing R."/>
            <person name="Kikuchi T."/>
            <person name="Martinelli A."/>
            <person name="Tsai I.J."/>
            <person name="Beech R.N."/>
            <person name="Redman E."/>
            <person name="Holroyd N."/>
            <person name="Bartley D.J."/>
            <person name="Beasley H."/>
            <person name="Britton C."/>
            <person name="Curran D."/>
            <person name="Devaney E."/>
            <person name="Gilabert A."/>
            <person name="Jackson F."/>
            <person name="Hunt M."/>
            <person name="Johnston S."/>
            <person name="Kryukov I."/>
            <person name="Li K."/>
            <person name="Morrison A.A."/>
            <person name="Reid A.J."/>
            <person name="Sargison N."/>
            <person name="Saunders G."/>
            <person name="Wasmuth J.D."/>
            <person name="Wolstenholme A."/>
            <person name="Berriman M."/>
            <person name="Gilleard J.S."/>
            <person name="Cotton J.A."/>
        </authorList>
    </citation>
    <scope>NUCLEOTIDE SEQUENCE [LARGE SCALE GENOMIC DNA]</scope>
    <source>
        <strain evidence="2">ISE/inbred ISE</strain>
    </source>
</reference>
<reference evidence="2" key="1">
    <citation type="submission" date="2013-03" db="EMBL/GenBank/DDBJ databases">
        <authorList>
            <person name="Aslett M."/>
        </authorList>
    </citation>
    <scope>NUCLEOTIDE SEQUENCE [LARGE SCALE GENOMIC DNA]</scope>
    <source>
        <strain evidence="2">ISE/inbred ISE</strain>
    </source>
</reference>
<proteinExistence type="predicted"/>
<dbReference type="AlphaFoldDB" id="W6NFR5"/>
<evidence type="ECO:0000313" key="2">
    <source>
        <dbReference type="EMBL" id="CDL94779.1"/>
    </source>
</evidence>
<evidence type="ECO:0000256" key="1">
    <source>
        <dbReference type="SAM" id="MobiDB-lite"/>
    </source>
</evidence>
<dbReference type="OrthoDB" id="5875384at2759"/>
<feature type="region of interest" description="Disordered" evidence="1">
    <location>
        <begin position="1"/>
        <end position="35"/>
    </location>
</feature>
<feature type="compositionally biased region" description="Polar residues" evidence="1">
    <location>
        <begin position="68"/>
        <end position="80"/>
    </location>
</feature>
<comment type="caution">
    <text evidence="2">The sequence shown here is derived from an EMBL/GenBank/DDBJ whole genome shotgun (WGS) entry which is preliminary data.</text>
</comment>
<organism evidence="2">
    <name type="scientific">Haemonchus contortus</name>
    <name type="common">Barber pole worm</name>
    <dbReference type="NCBI Taxonomy" id="6289"/>
    <lineage>
        <taxon>Eukaryota</taxon>
        <taxon>Metazoa</taxon>
        <taxon>Ecdysozoa</taxon>
        <taxon>Nematoda</taxon>
        <taxon>Chromadorea</taxon>
        <taxon>Rhabditida</taxon>
        <taxon>Rhabditina</taxon>
        <taxon>Rhabditomorpha</taxon>
        <taxon>Strongyloidea</taxon>
        <taxon>Trichostrongylidae</taxon>
        <taxon>Haemonchus</taxon>
    </lineage>
</organism>